<dbReference type="AlphaFoldDB" id="L8K0Y7"/>
<keyword evidence="8" id="KW-1185">Reference proteome</keyword>
<dbReference type="OrthoDB" id="9800034at2"/>
<evidence type="ECO:0000313" key="7">
    <source>
        <dbReference type="EMBL" id="ELR73122.1"/>
    </source>
</evidence>
<reference evidence="7 8" key="1">
    <citation type="submission" date="2012-12" db="EMBL/GenBank/DDBJ databases">
        <title>Genome assembly of Fulvivirga imtechensis AK7.</title>
        <authorList>
            <person name="Nupur N."/>
            <person name="Khatri I."/>
            <person name="Kumar R."/>
            <person name="Subramanian S."/>
            <person name="Pinnaka A."/>
        </authorList>
    </citation>
    <scope>NUCLEOTIDE SEQUENCE [LARGE SCALE GENOMIC DNA]</scope>
    <source>
        <strain evidence="7 8">AK7</strain>
    </source>
</reference>
<sequence>MENINDNKFFRSARQRAGKILDNRERLLNLLKASGDKIKEIDLTKMRENKFVDRLKVIIRMVKAYKNGEYRGVQIQNILLLVAALLYFVTPIDLIPDFIPITGFVDDFAVVVWVYSRLQEEIDKFILWEKQTAD</sequence>
<evidence type="ECO:0000256" key="2">
    <source>
        <dbReference type="ARBA" id="ARBA00022692"/>
    </source>
</evidence>
<dbReference type="eggNOG" id="COG3339">
    <property type="taxonomic scope" value="Bacteria"/>
</dbReference>
<dbReference type="GO" id="GO:0012505">
    <property type="term" value="C:endomembrane system"/>
    <property type="evidence" value="ECO:0007669"/>
    <property type="project" value="UniProtKB-SubCell"/>
</dbReference>
<evidence type="ECO:0000256" key="5">
    <source>
        <dbReference type="SAM" id="Phobius"/>
    </source>
</evidence>
<dbReference type="STRING" id="1237149.C900_05757"/>
<name>L8K0Y7_9BACT</name>
<organism evidence="7 8">
    <name type="scientific">Fulvivirga imtechensis AK7</name>
    <dbReference type="NCBI Taxonomy" id="1237149"/>
    <lineage>
        <taxon>Bacteria</taxon>
        <taxon>Pseudomonadati</taxon>
        <taxon>Bacteroidota</taxon>
        <taxon>Cytophagia</taxon>
        <taxon>Cytophagales</taxon>
        <taxon>Fulvivirgaceae</taxon>
        <taxon>Fulvivirga</taxon>
    </lineage>
</organism>
<dbReference type="Proteomes" id="UP000011135">
    <property type="component" value="Unassembled WGS sequence"/>
</dbReference>
<keyword evidence="2 5" id="KW-0812">Transmembrane</keyword>
<proteinExistence type="predicted"/>
<dbReference type="EMBL" id="AMZN01000009">
    <property type="protein sequence ID" value="ELR73122.1"/>
    <property type="molecule type" value="Genomic_DNA"/>
</dbReference>
<evidence type="ECO:0000259" key="6">
    <source>
        <dbReference type="Pfam" id="PF06803"/>
    </source>
</evidence>
<dbReference type="RefSeq" id="WP_009578292.1">
    <property type="nucleotide sequence ID" value="NZ_AMZN01000009.1"/>
</dbReference>
<protein>
    <recommendedName>
        <fullName evidence="6">DUF1232 domain-containing protein</fullName>
    </recommendedName>
</protein>
<comment type="subcellular location">
    <subcellularLocation>
        <location evidence="1">Endomembrane system</location>
        <topology evidence="1">Multi-pass membrane protein</topology>
    </subcellularLocation>
</comment>
<gene>
    <name evidence="7" type="ORF">C900_05757</name>
</gene>
<evidence type="ECO:0000256" key="3">
    <source>
        <dbReference type="ARBA" id="ARBA00022989"/>
    </source>
</evidence>
<evidence type="ECO:0000256" key="4">
    <source>
        <dbReference type="ARBA" id="ARBA00023136"/>
    </source>
</evidence>
<feature type="transmembrane region" description="Helical" evidence="5">
    <location>
        <begin position="73"/>
        <end position="92"/>
    </location>
</feature>
<evidence type="ECO:0000313" key="8">
    <source>
        <dbReference type="Proteomes" id="UP000011135"/>
    </source>
</evidence>
<evidence type="ECO:0000256" key="1">
    <source>
        <dbReference type="ARBA" id="ARBA00004127"/>
    </source>
</evidence>
<keyword evidence="3 5" id="KW-1133">Transmembrane helix</keyword>
<dbReference type="Pfam" id="PF06803">
    <property type="entry name" value="DUF1232"/>
    <property type="match status" value="1"/>
</dbReference>
<dbReference type="InterPro" id="IPR010652">
    <property type="entry name" value="DUF1232"/>
</dbReference>
<feature type="domain" description="DUF1232" evidence="6">
    <location>
        <begin position="78"/>
        <end position="113"/>
    </location>
</feature>
<comment type="caution">
    <text evidence="7">The sequence shown here is derived from an EMBL/GenBank/DDBJ whole genome shotgun (WGS) entry which is preliminary data.</text>
</comment>
<accession>L8K0Y7</accession>
<keyword evidence="4 5" id="KW-0472">Membrane</keyword>